<feature type="transmembrane region" description="Helical" evidence="1">
    <location>
        <begin position="234"/>
        <end position="255"/>
    </location>
</feature>
<dbReference type="Proteomes" id="UP000434342">
    <property type="component" value="Unassembled WGS sequence"/>
</dbReference>
<proteinExistence type="predicted"/>
<feature type="transmembrane region" description="Helical" evidence="1">
    <location>
        <begin position="416"/>
        <end position="434"/>
    </location>
</feature>
<feature type="transmembrane region" description="Helical" evidence="1">
    <location>
        <begin position="203"/>
        <end position="222"/>
    </location>
</feature>
<dbReference type="AlphaFoldDB" id="A0A6N7XAD5"/>
<feature type="transmembrane region" description="Helical" evidence="1">
    <location>
        <begin position="79"/>
        <end position="99"/>
    </location>
</feature>
<organism evidence="2 3">
    <name type="scientific">Parafannyhessea umbonata</name>
    <dbReference type="NCBI Taxonomy" id="604330"/>
    <lineage>
        <taxon>Bacteria</taxon>
        <taxon>Bacillati</taxon>
        <taxon>Actinomycetota</taxon>
        <taxon>Coriobacteriia</taxon>
        <taxon>Coriobacteriales</taxon>
        <taxon>Atopobiaceae</taxon>
        <taxon>Parafannyhessea</taxon>
    </lineage>
</organism>
<dbReference type="RefSeq" id="WP_154540626.1">
    <property type="nucleotide sequence ID" value="NZ_VUND01000002.1"/>
</dbReference>
<feature type="transmembrane region" description="Helical" evidence="1">
    <location>
        <begin position="144"/>
        <end position="160"/>
    </location>
</feature>
<gene>
    <name evidence="2" type="ORF">FYJ69_04840</name>
</gene>
<feature type="transmembrane region" description="Helical" evidence="1">
    <location>
        <begin position="58"/>
        <end position="73"/>
    </location>
</feature>
<name>A0A6N7XAD5_9ACTN</name>
<keyword evidence="1" id="KW-1133">Transmembrane helix</keyword>
<feature type="transmembrane region" description="Helical" evidence="1">
    <location>
        <begin position="12"/>
        <end position="31"/>
    </location>
</feature>
<accession>A0A6N7XAD5</accession>
<feature type="transmembrane region" description="Helical" evidence="1">
    <location>
        <begin position="37"/>
        <end position="53"/>
    </location>
</feature>
<feature type="transmembrane region" description="Helical" evidence="1">
    <location>
        <begin position="344"/>
        <end position="366"/>
    </location>
</feature>
<dbReference type="EMBL" id="VUND01000002">
    <property type="protein sequence ID" value="MST60239.1"/>
    <property type="molecule type" value="Genomic_DNA"/>
</dbReference>
<evidence type="ECO:0000313" key="2">
    <source>
        <dbReference type="EMBL" id="MST60239.1"/>
    </source>
</evidence>
<feature type="transmembrane region" description="Helical" evidence="1">
    <location>
        <begin position="111"/>
        <end position="132"/>
    </location>
</feature>
<protein>
    <submittedName>
        <fullName evidence="2">Uncharacterized protein</fullName>
    </submittedName>
</protein>
<keyword evidence="1" id="KW-0472">Membrane</keyword>
<feature type="transmembrane region" description="Helical" evidence="1">
    <location>
        <begin position="440"/>
        <end position="457"/>
    </location>
</feature>
<sequence length="472" mass="51983">MPSGSLSQRKDVLLEVLGVALALMLLVGSFYLTGAPYLALGIAIGGLVVVWACMKPKRLVYVLIIWCCLYPYLESDLGMPRLLSYGGDLINILALLFSLRSKKPRAVKWGWVPVPIALFGLVALLSAIVHGVSPMLMLWEVRNVFRFFAFFLACICLLDTEDLKKIVKLLLAVFVVNLVLCSFESLVLHYGQDNTNGLFGSGSGGNAATDVLLLTMSCLAVFGYGRKTMDLPRVVFIIAGSCWISIIAELKFYFIQLALLIAVSLVVSKPSFKNLFLAVLLLAGLYEAVQLFYLFMPSWKEFFDLQTILESSSDGGYGSNEGLNRLSAIGTLQSMFISNATDNLFGLGFGAGTYSQFFSAPLYATWGETLHWTWFTDAQIYLETGYVGLACYTAFFVVLGAHAFRLREGLEASEAALVETGGAMAFFCVLLIVYNCVLTVDPGGYLIFFFLSMPLVVDRERRLQPREGKVIQ</sequence>
<feature type="transmembrane region" description="Helical" evidence="1">
    <location>
        <begin position="275"/>
        <end position="296"/>
    </location>
</feature>
<keyword evidence="1" id="KW-0812">Transmembrane</keyword>
<comment type="caution">
    <text evidence="2">The sequence shown here is derived from an EMBL/GenBank/DDBJ whole genome shotgun (WGS) entry which is preliminary data.</text>
</comment>
<reference evidence="2 3" key="1">
    <citation type="submission" date="2019-08" db="EMBL/GenBank/DDBJ databases">
        <title>In-depth cultivation of the pig gut microbiome towards novel bacterial diversity and tailored functional studies.</title>
        <authorList>
            <person name="Wylensek D."/>
            <person name="Hitch T.C.A."/>
            <person name="Clavel T."/>
        </authorList>
    </citation>
    <scope>NUCLEOTIDE SEQUENCE [LARGE SCALE GENOMIC DNA]</scope>
    <source>
        <strain evidence="2 3">WB01_CNA04</strain>
    </source>
</reference>
<evidence type="ECO:0000313" key="3">
    <source>
        <dbReference type="Proteomes" id="UP000434342"/>
    </source>
</evidence>
<feature type="transmembrane region" description="Helical" evidence="1">
    <location>
        <begin position="386"/>
        <end position="404"/>
    </location>
</feature>
<feature type="transmembrane region" description="Helical" evidence="1">
    <location>
        <begin position="169"/>
        <end position="191"/>
    </location>
</feature>
<evidence type="ECO:0000256" key="1">
    <source>
        <dbReference type="SAM" id="Phobius"/>
    </source>
</evidence>